<dbReference type="OrthoDB" id="1859545at2"/>
<comment type="caution">
    <text evidence="2">The sequence shown here is derived from an EMBL/GenBank/DDBJ whole genome shotgun (WGS) entry which is preliminary data.</text>
</comment>
<evidence type="ECO:0000313" key="3">
    <source>
        <dbReference type="Proteomes" id="UP000253034"/>
    </source>
</evidence>
<organism evidence="2 3">
    <name type="scientific">Anaerobacterium chartisolvens</name>
    <dbReference type="NCBI Taxonomy" id="1297424"/>
    <lineage>
        <taxon>Bacteria</taxon>
        <taxon>Bacillati</taxon>
        <taxon>Bacillota</taxon>
        <taxon>Clostridia</taxon>
        <taxon>Eubacteriales</taxon>
        <taxon>Oscillospiraceae</taxon>
        <taxon>Anaerobacterium</taxon>
    </lineage>
</organism>
<dbReference type="RefSeq" id="WP_114295819.1">
    <property type="nucleotide sequence ID" value="NZ_QPJT01000001.1"/>
</dbReference>
<keyword evidence="1" id="KW-0812">Transmembrane</keyword>
<sequence>MEGIQEILTQTMVNIALALLSLLFAYVAAAVNRLTQKAKAEVQQLENAEQRILLLDAIDDVETLTAKTVAQIEQTAAKELREAVKDGKVDKSELTALSERAYTEIMAALTPECKSLIDKNFGSFSDYLAKTIEAKVLELKNR</sequence>
<evidence type="ECO:0000256" key="1">
    <source>
        <dbReference type="SAM" id="Phobius"/>
    </source>
</evidence>
<dbReference type="EMBL" id="QPJT01000001">
    <property type="protein sequence ID" value="RCX20862.1"/>
    <property type="molecule type" value="Genomic_DNA"/>
</dbReference>
<reference evidence="2 3" key="1">
    <citation type="submission" date="2018-07" db="EMBL/GenBank/DDBJ databases">
        <title>Genomic Encyclopedia of Type Strains, Phase IV (KMG-IV): sequencing the most valuable type-strain genomes for metagenomic binning, comparative biology and taxonomic classification.</title>
        <authorList>
            <person name="Goeker M."/>
        </authorList>
    </citation>
    <scope>NUCLEOTIDE SEQUENCE [LARGE SCALE GENOMIC DNA]</scope>
    <source>
        <strain evidence="2 3">DSM 27016</strain>
    </source>
</reference>
<proteinExistence type="predicted"/>
<dbReference type="Proteomes" id="UP000253034">
    <property type="component" value="Unassembled WGS sequence"/>
</dbReference>
<name>A0A369BH31_9FIRM</name>
<keyword evidence="3" id="KW-1185">Reference proteome</keyword>
<gene>
    <name evidence="2" type="ORF">DFR58_10164</name>
</gene>
<evidence type="ECO:0000313" key="2">
    <source>
        <dbReference type="EMBL" id="RCX20862.1"/>
    </source>
</evidence>
<keyword evidence="1" id="KW-1133">Transmembrane helix</keyword>
<accession>A0A369BH31</accession>
<protein>
    <submittedName>
        <fullName evidence="2">Uncharacterized protein</fullName>
    </submittedName>
</protein>
<keyword evidence="1" id="KW-0472">Membrane</keyword>
<feature type="transmembrane region" description="Helical" evidence="1">
    <location>
        <begin position="12"/>
        <end position="31"/>
    </location>
</feature>
<dbReference type="AlphaFoldDB" id="A0A369BH31"/>